<evidence type="ECO:0000313" key="1">
    <source>
        <dbReference type="EMBL" id="KOF87459.1"/>
    </source>
</evidence>
<proteinExistence type="predicted"/>
<gene>
    <name evidence="1" type="ORF">OCBIM_22016834mg</name>
</gene>
<organism evidence="1">
    <name type="scientific">Octopus bimaculoides</name>
    <name type="common">California two-spotted octopus</name>
    <dbReference type="NCBI Taxonomy" id="37653"/>
    <lineage>
        <taxon>Eukaryota</taxon>
        <taxon>Metazoa</taxon>
        <taxon>Spiralia</taxon>
        <taxon>Lophotrochozoa</taxon>
        <taxon>Mollusca</taxon>
        <taxon>Cephalopoda</taxon>
        <taxon>Coleoidea</taxon>
        <taxon>Octopodiformes</taxon>
        <taxon>Octopoda</taxon>
        <taxon>Incirrata</taxon>
        <taxon>Octopodidae</taxon>
        <taxon>Octopus</taxon>
    </lineage>
</organism>
<dbReference type="EMBL" id="KQ418409">
    <property type="protein sequence ID" value="KOF87459.1"/>
    <property type="molecule type" value="Genomic_DNA"/>
</dbReference>
<dbReference type="AlphaFoldDB" id="A0A0L8HEC5"/>
<accession>A0A0L8HEC5</accession>
<reference evidence="1" key="1">
    <citation type="submission" date="2015-07" db="EMBL/GenBank/DDBJ databases">
        <title>MeaNS - Measles Nucleotide Surveillance Program.</title>
        <authorList>
            <person name="Tran T."/>
            <person name="Druce J."/>
        </authorList>
    </citation>
    <scope>NUCLEOTIDE SEQUENCE</scope>
    <source>
        <strain evidence="1">UCB-OBI-ISO-001</strain>
        <tissue evidence="1">Gonad</tissue>
    </source>
</reference>
<name>A0A0L8HEC5_OCTBM</name>
<protein>
    <submittedName>
        <fullName evidence="1">Uncharacterized protein</fullName>
    </submittedName>
</protein>
<sequence length="43" mass="5104">MEHSIDNGDSRTVNAVNFVKLVIYCREGLLKVYFHQKHTYTYI</sequence>